<dbReference type="InterPro" id="IPR036188">
    <property type="entry name" value="FAD/NAD-bd_sf"/>
</dbReference>
<dbReference type="GO" id="GO:0016491">
    <property type="term" value="F:oxidoreductase activity"/>
    <property type="evidence" value="ECO:0007669"/>
    <property type="project" value="InterPro"/>
</dbReference>
<dbReference type="SUPFAM" id="SSF51905">
    <property type="entry name" value="FAD/NAD(P)-binding domain"/>
    <property type="match status" value="1"/>
</dbReference>
<dbReference type="RefSeq" id="WP_189583224.1">
    <property type="nucleotide sequence ID" value="NZ_BMYV01000001.1"/>
</dbReference>
<organism evidence="2 3">
    <name type="scientific">Litorimonas cladophorae</name>
    <dbReference type="NCBI Taxonomy" id="1220491"/>
    <lineage>
        <taxon>Bacteria</taxon>
        <taxon>Pseudomonadati</taxon>
        <taxon>Pseudomonadota</taxon>
        <taxon>Alphaproteobacteria</taxon>
        <taxon>Maricaulales</taxon>
        <taxon>Robiginitomaculaceae</taxon>
    </lineage>
</organism>
<sequence>MNIAILGAGVAGLSAARELKAEGATVTIFDKSRGVGGRMSTRYAGDWEFDHGAQFFTIQDADFKSEIDRAIAAGVVAPWPARAMYLKAGALSVDTGRARFVAIPRMNSLPKYWAQGLDIQLGRRVRRVVNGQSWTLEFEDGSAQAGFDAVISTLPPAQAQRVLPENFQKMPAVVAAEMHVCFCLMIGLSAPVDVGWDTLRVKDSPIDWIAMNNAKPGRNANLGAIVVHSAPEWSDHHAEADRDWVQKAMIDAASTVIGQALDTAPHIALHRWLYASSKASPDVNCLSDEALVAAGDWCLGGRVQGAWLSGRAAAQDLLKA</sequence>
<dbReference type="Gene3D" id="3.90.660.10">
    <property type="match status" value="1"/>
</dbReference>
<comment type="caution">
    <text evidence="2">The sequence shown here is derived from an EMBL/GenBank/DDBJ whole genome shotgun (WGS) entry which is preliminary data.</text>
</comment>
<dbReference type="EMBL" id="BMYV01000001">
    <property type="protein sequence ID" value="GGX64877.1"/>
    <property type="molecule type" value="Genomic_DNA"/>
</dbReference>
<protein>
    <recommendedName>
        <fullName evidence="1">Amine oxidase domain-containing protein</fullName>
    </recommendedName>
</protein>
<dbReference type="AlphaFoldDB" id="A0A918KIG5"/>
<dbReference type="Pfam" id="PF13450">
    <property type="entry name" value="NAD_binding_8"/>
    <property type="match status" value="1"/>
</dbReference>
<proteinExistence type="predicted"/>
<dbReference type="PANTHER" id="PTHR16128:SF5">
    <property type="entry name" value="FAD_NAD(P)-BINDING OXIDOREDUCTASE FAMILY PROTEIN"/>
    <property type="match status" value="1"/>
</dbReference>
<evidence type="ECO:0000259" key="1">
    <source>
        <dbReference type="Pfam" id="PF01593"/>
    </source>
</evidence>
<dbReference type="Pfam" id="PF01593">
    <property type="entry name" value="Amino_oxidase"/>
    <property type="match status" value="1"/>
</dbReference>
<dbReference type="PANTHER" id="PTHR16128">
    <property type="entry name" value="FAD/NAD(P)-BINDING OXIDOREDUCTASE FAMILY PROTEIN"/>
    <property type="match status" value="1"/>
</dbReference>
<gene>
    <name evidence="2" type="ORF">GCM10011309_13920</name>
</gene>
<dbReference type="Proteomes" id="UP000600865">
    <property type="component" value="Unassembled WGS sequence"/>
</dbReference>
<evidence type="ECO:0000313" key="2">
    <source>
        <dbReference type="EMBL" id="GGX64877.1"/>
    </source>
</evidence>
<reference evidence="2 3" key="1">
    <citation type="journal article" date="2014" name="Int. J. Syst. Evol. Microbiol.">
        <title>Complete genome sequence of Corynebacterium casei LMG S-19264T (=DSM 44701T), isolated from a smear-ripened cheese.</title>
        <authorList>
            <consortium name="US DOE Joint Genome Institute (JGI-PGF)"/>
            <person name="Walter F."/>
            <person name="Albersmeier A."/>
            <person name="Kalinowski J."/>
            <person name="Ruckert C."/>
        </authorList>
    </citation>
    <scope>NUCLEOTIDE SEQUENCE [LARGE SCALE GENOMIC DNA]</scope>
    <source>
        <strain evidence="2 3">KCTC 23968</strain>
    </source>
</reference>
<keyword evidence="3" id="KW-1185">Reference proteome</keyword>
<dbReference type="Gene3D" id="3.50.50.60">
    <property type="entry name" value="FAD/NAD(P)-binding domain"/>
    <property type="match status" value="1"/>
</dbReference>
<evidence type="ECO:0000313" key="3">
    <source>
        <dbReference type="Proteomes" id="UP000600865"/>
    </source>
</evidence>
<name>A0A918KIG5_9PROT</name>
<dbReference type="InterPro" id="IPR002937">
    <property type="entry name" value="Amino_oxidase"/>
</dbReference>
<accession>A0A918KIG5</accession>
<feature type="domain" description="Amine oxidase" evidence="1">
    <location>
        <begin position="74"/>
        <end position="318"/>
    </location>
</feature>
<dbReference type="PRINTS" id="PR00419">
    <property type="entry name" value="ADXRDTASE"/>
</dbReference>